<dbReference type="EMBL" id="BMIK01000005">
    <property type="protein sequence ID" value="GGC28326.1"/>
    <property type="molecule type" value="Genomic_DNA"/>
</dbReference>
<proteinExistence type="predicted"/>
<dbReference type="RefSeq" id="WP_188750242.1">
    <property type="nucleotide sequence ID" value="NZ_BMIK01000005.1"/>
</dbReference>
<evidence type="ECO:0000313" key="2">
    <source>
        <dbReference type="Proteomes" id="UP000597338"/>
    </source>
</evidence>
<accession>A0ABQ1LSQ4</accession>
<comment type="caution">
    <text evidence="1">The sequence shown here is derived from an EMBL/GenBank/DDBJ whole genome shotgun (WGS) entry which is preliminary data.</text>
</comment>
<evidence type="ECO:0000313" key="1">
    <source>
        <dbReference type="EMBL" id="GGC28326.1"/>
    </source>
</evidence>
<gene>
    <name evidence="1" type="ORF">GCM10011386_20460</name>
</gene>
<reference evidence="2" key="1">
    <citation type="journal article" date="2019" name="Int. J. Syst. Evol. Microbiol.">
        <title>The Global Catalogue of Microorganisms (GCM) 10K type strain sequencing project: providing services to taxonomists for standard genome sequencing and annotation.</title>
        <authorList>
            <consortium name="The Broad Institute Genomics Platform"/>
            <consortium name="The Broad Institute Genome Sequencing Center for Infectious Disease"/>
            <person name="Wu L."/>
            <person name="Ma J."/>
        </authorList>
    </citation>
    <scope>NUCLEOTIDE SEQUENCE [LARGE SCALE GENOMIC DNA]</scope>
    <source>
        <strain evidence="2">CGMCC 1.15342</strain>
    </source>
</reference>
<dbReference type="Proteomes" id="UP000597338">
    <property type="component" value="Unassembled WGS sequence"/>
</dbReference>
<protein>
    <submittedName>
        <fullName evidence="1">Uncharacterized protein</fullName>
    </submittedName>
</protein>
<keyword evidence="2" id="KW-1185">Reference proteome</keyword>
<sequence length="66" mass="7677">MKKLFQRIDRIRASGYAILKLDPSSPHYYLNGRRFPVHSIGKAELKCRVTLLVDGRQMDFTINDIL</sequence>
<organism evidence="1 2">
    <name type="scientific">Parapedobacter defluvii</name>
    <dbReference type="NCBI Taxonomy" id="2045106"/>
    <lineage>
        <taxon>Bacteria</taxon>
        <taxon>Pseudomonadati</taxon>
        <taxon>Bacteroidota</taxon>
        <taxon>Sphingobacteriia</taxon>
        <taxon>Sphingobacteriales</taxon>
        <taxon>Sphingobacteriaceae</taxon>
        <taxon>Parapedobacter</taxon>
    </lineage>
</organism>
<name>A0ABQ1LSQ4_9SPHI</name>